<proteinExistence type="predicted"/>
<evidence type="ECO:0000313" key="1">
    <source>
        <dbReference type="EMBL" id="JAC66641.1"/>
    </source>
</evidence>
<dbReference type="AlphaFoldDB" id="A0A061R837"/>
<feature type="non-terminal residue" evidence="1">
    <location>
        <position position="1"/>
    </location>
</feature>
<gene>
    <name evidence="1" type="ORF">TSPGSL018_13159</name>
</gene>
<protein>
    <submittedName>
        <fullName evidence="1">Uncharacterized protein</fullName>
    </submittedName>
</protein>
<sequence length="48" mass="5128">PCGPSRRTAAGAARVGFPPQVFVQGGHQKETRESNEFAVRAMDVEADV</sequence>
<organism evidence="1">
    <name type="scientific">Tetraselmis sp. GSL018</name>
    <dbReference type="NCBI Taxonomy" id="582737"/>
    <lineage>
        <taxon>Eukaryota</taxon>
        <taxon>Viridiplantae</taxon>
        <taxon>Chlorophyta</taxon>
        <taxon>core chlorophytes</taxon>
        <taxon>Chlorodendrophyceae</taxon>
        <taxon>Chlorodendrales</taxon>
        <taxon>Chlorodendraceae</taxon>
        <taxon>Tetraselmis</taxon>
    </lineage>
</organism>
<reference evidence="1" key="1">
    <citation type="submission" date="2014-05" db="EMBL/GenBank/DDBJ databases">
        <title>The transcriptome of the halophilic microalga Tetraselmis sp. GSL018 isolated from the Great Salt Lake, Utah.</title>
        <authorList>
            <person name="Jinkerson R.E."/>
            <person name="D'Adamo S."/>
            <person name="Posewitz M.C."/>
        </authorList>
    </citation>
    <scope>NUCLEOTIDE SEQUENCE</scope>
    <source>
        <strain evidence="1">GSL018</strain>
    </source>
</reference>
<name>A0A061R837_9CHLO</name>
<dbReference type="EMBL" id="GBEZ01019987">
    <property type="protein sequence ID" value="JAC66641.1"/>
    <property type="molecule type" value="Transcribed_RNA"/>
</dbReference>
<accession>A0A061R837</accession>